<dbReference type="OrthoDB" id="5980271at2759"/>
<feature type="non-terminal residue" evidence="1">
    <location>
        <position position="1"/>
    </location>
</feature>
<organism evidence="1 2">
    <name type="scientific">Paramuricea clavata</name>
    <name type="common">Red gorgonian</name>
    <name type="synonym">Violescent sea-whip</name>
    <dbReference type="NCBI Taxonomy" id="317549"/>
    <lineage>
        <taxon>Eukaryota</taxon>
        <taxon>Metazoa</taxon>
        <taxon>Cnidaria</taxon>
        <taxon>Anthozoa</taxon>
        <taxon>Octocorallia</taxon>
        <taxon>Malacalcyonacea</taxon>
        <taxon>Plexauridae</taxon>
        <taxon>Paramuricea</taxon>
    </lineage>
</organism>
<comment type="caution">
    <text evidence="1">The sequence shown here is derived from an EMBL/GenBank/DDBJ whole genome shotgun (WGS) entry which is preliminary data.</text>
</comment>
<evidence type="ECO:0000313" key="1">
    <source>
        <dbReference type="EMBL" id="CAB4002927.1"/>
    </source>
</evidence>
<gene>
    <name evidence="1" type="ORF">PACLA_8A067348</name>
</gene>
<dbReference type="AlphaFoldDB" id="A0A7D9E6M1"/>
<sequence>PTFNYSSPYWTNKATFAVEDGLEGLTEKESKLASYWNTPFTKICLGMTINGNRRWMLLEYKADSLYSVIADGQSRNTTAGIENWKSLIAGSFLQPYCNYESFNINFINPPNFSLRARLGLAANNQDNCLSCDSWIGFGVHWRSNCKTSEAFRACGNAFMCGNNVIDNPAFGYILVH</sequence>
<name>A0A7D9E6M1_PARCT</name>
<evidence type="ECO:0000313" key="2">
    <source>
        <dbReference type="Proteomes" id="UP001152795"/>
    </source>
</evidence>
<accession>A0A7D9E6M1</accession>
<reference evidence="1" key="1">
    <citation type="submission" date="2020-04" db="EMBL/GenBank/DDBJ databases">
        <authorList>
            <person name="Alioto T."/>
            <person name="Alioto T."/>
            <person name="Gomez Garrido J."/>
        </authorList>
    </citation>
    <scope>NUCLEOTIDE SEQUENCE</scope>
    <source>
        <strain evidence="1">A484AB</strain>
    </source>
</reference>
<proteinExistence type="predicted"/>
<protein>
    <submittedName>
        <fullName evidence="1">Uncharacterized protein</fullName>
    </submittedName>
</protein>
<dbReference type="Proteomes" id="UP001152795">
    <property type="component" value="Unassembled WGS sequence"/>
</dbReference>
<keyword evidence="2" id="KW-1185">Reference proteome</keyword>
<dbReference type="EMBL" id="CACRXK020004487">
    <property type="protein sequence ID" value="CAB4002927.1"/>
    <property type="molecule type" value="Genomic_DNA"/>
</dbReference>